<evidence type="ECO:0000313" key="2">
    <source>
        <dbReference type="Proteomes" id="UP000616201"/>
    </source>
</evidence>
<protein>
    <submittedName>
        <fullName evidence="1">Uncharacterized protein</fullName>
    </submittedName>
</protein>
<gene>
    <name evidence="1" type="ORF">C4F49_07055</name>
</gene>
<dbReference type="AlphaFoldDB" id="A0A928UZ18"/>
<name>A0A928UZ18_9SPHI</name>
<reference evidence="1" key="1">
    <citation type="submission" date="2018-02" db="EMBL/GenBank/DDBJ databases">
        <authorList>
            <person name="Vasarhelyi B.M."/>
            <person name="Deshmukh S."/>
            <person name="Balint B."/>
            <person name="Kukolya J."/>
        </authorList>
    </citation>
    <scope>NUCLEOTIDE SEQUENCE</scope>
    <source>
        <strain evidence="1">KB22</strain>
    </source>
</reference>
<dbReference type="Proteomes" id="UP000616201">
    <property type="component" value="Unassembled WGS sequence"/>
</dbReference>
<dbReference type="EMBL" id="PRDK01000004">
    <property type="protein sequence ID" value="MBE8713432.1"/>
    <property type="molecule type" value="Genomic_DNA"/>
</dbReference>
<sequence>MRKFIFSCLLIFPIVVFSQNIEFELNKIVKHSLKELPYRGFSSEFTVLFDTIQNNYVFVSEGRISEQIASDISDKISNNLKTINGHTKFKGVFRFDAYTDGIYVQTKEYSTDQIFESVPMHFQPRGGMDKFKRRWVNYLDSLHKNQLFDWKLVPSNTTVRFFVKGGVLIPVKLSPYEDLIADFIKKEKRWQSIHSGRPVSFQVDLETPTYVQKDKTIQHRFHEAVNVFALEKQIFIHADLNSSAIDMNIVSFINNDGLLENPIIHRGNLKECKAIIEALSKMSMPKFLTVDASQFSRIYYYTLNN</sequence>
<accession>A0A928UZ18</accession>
<organism evidence="1 2">
    <name type="scientific">Sphingobacterium hungaricum</name>
    <dbReference type="NCBI Taxonomy" id="2082723"/>
    <lineage>
        <taxon>Bacteria</taxon>
        <taxon>Pseudomonadati</taxon>
        <taxon>Bacteroidota</taxon>
        <taxon>Sphingobacteriia</taxon>
        <taxon>Sphingobacteriales</taxon>
        <taxon>Sphingobacteriaceae</taxon>
        <taxon>Sphingobacterium</taxon>
    </lineage>
</organism>
<comment type="caution">
    <text evidence="1">The sequence shown here is derived from an EMBL/GenBank/DDBJ whole genome shotgun (WGS) entry which is preliminary data.</text>
</comment>
<evidence type="ECO:0000313" key="1">
    <source>
        <dbReference type="EMBL" id="MBE8713432.1"/>
    </source>
</evidence>
<dbReference type="RefSeq" id="WP_196935373.1">
    <property type="nucleotide sequence ID" value="NZ_MU158698.1"/>
</dbReference>
<keyword evidence="2" id="KW-1185">Reference proteome</keyword>
<proteinExistence type="predicted"/>